<comment type="caution">
    <text evidence="1">The sequence shown here is derived from an EMBL/GenBank/DDBJ whole genome shotgun (WGS) entry which is preliminary data.</text>
</comment>
<reference evidence="1" key="2">
    <citation type="submission" date="2021-04" db="EMBL/GenBank/DDBJ databases">
        <authorList>
            <person name="Gilroy R."/>
        </authorList>
    </citation>
    <scope>NUCLEOTIDE SEQUENCE</scope>
    <source>
        <strain evidence="1">6627</strain>
    </source>
</reference>
<evidence type="ECO:0000313" key="2">
    <source>
        <dbReference type="Proteomes" id="UP000823963"/>
    </source>
</evidence>
<sequence>MRRVNINQYLGTINQVLDSTQEKSTEMDPYFNIFRSALNDHKEVEADDYEATEEIFADGIQQYQQNLDKLTHATAPVQLIGIHKMLIAHYRDFVEGCVAMNDSIDFKNHQVNQEKFDEAEKAQEDAMDKVNRSVQKIIRGLHLR</sequence>
<dbReference type="Proteomes" id="UP000823963">
    <property type="component" value="Unassembled WGS sequence"/>
</dbReference>
<gene>
    <name evidence="1" type="ORF">H9861_01680</name>
</gene>
<name>A0A9D2AA34_9LACO</name>
<protein>
    <submittedName>
        <fullName evidence="1">Uncharacterized protein</fullName>
    </submittedName>
</protein>
<dbReference type="AlphaFoldDB" id="A0A9D2AA34"/>
<evidence type="ECO:0000313" key="1">
    <source>
        <dbReference type="EMBL" id="HIX01450.1"/>
    </source>
</evidence>
<proteinExistence type="predicted"/>
<organism evidence="1 2">
    <name type="scientific">Candidatus Ligilactobacillus excrementigallinarum</name>
    <dbReference type="NCBI Taxonomy" id="2838641"/>
    <lineage>
        <taxon>Bacteria</taxon>
        <taxon>Bacillati</taxon>
        <taxon>Bacillota</taxon>
        <taxon>Bacilli</taxon>
        <taxon>Lactobacillales</taxon>
        <taxon>Lactobacillaceae</taxon>
        <taxon>Ligilactobacillus</taxon>
    </lineage>
</organism>
<dbReference type="EMBL" id="DXFP01000010">
    <property type="protein sequence ID" value="HIX01450.1"/>
    <property type="molecule type" value="Genomic_DNA"/>
</dbReference>
<accession>A0A9D2AA34</accession>
<reference evidence="1" key="1">
    <citation type="journal article" date="2021" name="PeerJ">
        <title>Extensive microbial diversity within the chicken gut microbiome revealed by metagenomics and culture.</title>
        <authorList>
            <person name="Gilroy R."/>
            <person name="Ravi A."/>
            <person name="Getino M."/>
            <person name="Pursley I."/>
            <person name="Horton D.L."/>
            <person name="Alikhan N.F."/>
            <person name="Baker D."/>
            <person name="Gharbi K."/>
            <person name="Hall N."/>
            <person name="Watson M."/>
            <person name="Adriaenssens E.M."/>
            <person name="Foster-Nyarko E."/>
            <person name="Jarju S."/>
            <person name="Secka A."/>
            <person name="Antonio M."/>
            <person name="Oren A."/>
            <person name="Chaudhuri R.R."/>
            <person name="La Ragione R."/>
            <person name="Hildebrand F."/>
            <person name="Pallen M.J."/>
        </authorList>
    </citation>
    <scope>NUCLEOTIDE SEQUENCE</scope>
    <source>
        <strain evidence="1">6627</strain>
    </source>
</reference>